<sequence>MLKSRLSQFGLGFESCKRQKFRFFSLCEAVSSRVFLSPVSPSGSGPEACPSFPRLYALELKKGITVADKLIDASFVASFRRNPRGGVEEEQLHHLVELVGSISLSPSNDRWAWLLGSSGEFSVHSARTFIDDILLPFVGDVTRWVKVVPIKVNILAWKVCLDKLPTRLNLSLRGIDIPSIICPNCGLAGESCSHLFYSCNLARTLWRKIARWWEIDITDFSCYEEWIAWFKTTRFSKAQKEMLEGVFYVMWWMIWKFRNQVLFGSSHPRMELLFDDIVSTAHAVLYYKQRTTKGGLLITEASGISETAQGLPNTPGIWKKEHVEAWRPIVDGVHENGGVFFCQLWHSGRVSNKTNKLKLISRIPNDDEDGDDQDGNDEDGNGNNGDGNGSDESSLASDDDQLYKVYQPYGRSPISSTDKPIRKQQFIGGSGEEDAQYSPPHRLTIDEIPGVINDFQMAAKNAIEAGFDGVEIHGANGYLVDQFMKDQVNDRTDQYGGSLQNRCRFPLEIVEAISKEIGPERVGIRLSPFADYNESGDSDPHSLGIYMAESLSQLGIAYCHVIEPRMVTQFESLETCDTLASMRKAFKGTFMVAGGYYHRDEANRVIENDDADLVAFGRAFLANPDLPRRFMLNAPLNKYDRSTFYTDDPVVGYTDYPFLDY</sequence>
<evidence type="ECO:0000256" key="5">
    <source>
        <dbReference type="ARBA" id="ARBA00022857"/>
    </source>
</evidence>
<feature type="domain" description="NADH:flavin oxidoreductase/NADH oxidase N-terminal" evidence="7">
    <location>
        <begin position="434"/>
        <end position="633"/>
    </location>
</feature>
<reference evidence="9" key="2">
    <citation type="submission" date="2022-01" db="EMBL/GenBank/DDBJ databases">
        <authorList>
            <person name="Yamashiro T."/>
            <person name="Shiraishi A."/>
            <person name="Satake H."/>
            <person name="Nakayama K."/>
        </authorList>
    </citation>
    <scope>NUCLEOTIDE SEQUENCE</scope>
</reference>
<evidence type="ECO:0000259" key="8">
    <source>
        <dbReference type="Pfam" id="PF13966"/>
    </source>
</evidence>
<evidence type="ECO:0000313" key="9">
    <source>
        <dbReference type="EMBL" id="GJT23359.1"/>
    </source>
</evidence>
<comment type="caution">
    <text evidence="9">The sequence shown here is derived from an EMBL/GenBank/DDBJ whole genome shotgun (WGS) entry which is preliminary data.</text>
</comment>
<keyword evidence="4" id="KW-0288">FMN</keyword>
<evidence type="ECO:0000256" key="1">
    <source>
        <dbReference type="ARBA" id="ARBA00001917"/>
    </source>
</evidence>
<protein>
    <submittedName>
        <fullName evidence="9">12-oxophytodienoate reductase 11</fullName>
    </submittedName>
</protein>
<dbReference type="InterPro" id="IPR026960">
    <property type="entry name" value="RVT-Znf"/>
</dbReference>
<feature type="compositionally biased region" description="Acidic residues" evidence="6">
    <location>
        <begin position="366"/>
        <end position="380"/>
    </location>
</feature>
<evidence type="ECO:0000256" key="4">
    <source>
        <dbReference type="ARBA" id="ARBA00022643"/>
    </source>
</evidence>
<dbReference type="Pfam" id="PF00724">
    <property type="entry name" value="Oxidored_FMN"/>
    <property type="match status" value="2"/>
</dbReference>
<accession>A0ABQ5C9X7</accession>
<dbReference type="EMBL" id="BQNB010014049">
    <property type="protein sequence ID" value="GJT23359.1"/>
    <property type="molecule type" value="Genomic_DNA"/>
</dbReference>
<name>A0ABQ5C9X7_9ASTR</name>
<organism evidence="9 10">
    <name type="scientific">Tanacetum coccineum</name>
    <dbReference type="NCBI Taxonomy" id="301880"/>
    <lineage>
        <taxon>Eukaryota</taxon>
        <taxon>Viridiplantae</taxon>
        <taxon>Streptophyta</taxon>
        <taxon>Embryophyta</taxon>
        <taxon>Tracheophyta</taxon>
        <taxon>Spermatophyta</taxon>
        <taxon>Magnoliopsida</taxon>
        <taxon>eudicotyledons</taxon>
        <taxon>Gunneridae</taxon>
        <taxon>Pentapetalae</taxon>
        <taxon>asterids</taxon>
        <taxon>campanulids</taxon>
        <taxon>Asterales</taxon>
        <taxon>Asteraceae</taxon>
        <taxon>Asteroideae</taxon>
        <taxon>Anthemideae</taxon>
        <taxon>Anthemidinae</taxon>
        <taxon>Tanacetum</taxon>
    </lineage>
</organism>
<dbReference type="SUPFAM" id="SSF51395">
    <property type="entry name" value="FMN-linked oxidoreductases"/>
    <property type="match status" value="1"/>
</dbReference>
<evidence type="ECO:0000256" key="3">
    <source>
        <dbReference type="ARBA" id="ARBA00022630"/>
    </source>
</evidence>
<proteinExistence type="inferred from homology"/>
<comment type="cofactor">
    <cofactor evidence="1">
        <name>FMN</name>
        <dbReference type="ChEBI" id="CHEBI:58210"/>
    </cofactor>
</comment>
<gene>
    <name evidence="9" type="ORF">Tco_0893296</name>
</gene>
<evidence type="ECO:0000256" key="6">
    <source>
        <dbReference type="SAM" id="MobiDB-lite"/>
    </source>
</evidence>
<dbReference type="PANTHER" id="PTHR22893:SF62">
    <property type="entry name" value="12-OXOPHYTODIENOATE REDUCTASE-LIKE PROTEIN"/>
    <property type="match status" value="1"/>
</dbReference>
<dbReference type="InterPro" id="IPR013785">
    <property type="entry name" value="Aldolase_TIM"/>
</dbReference>
<feature type="domain" description="Reverse transcriptase zinc-binding" evidence="8">
    <location>
        <begin position="143"/>
        <end position="206"/>
    </location>
</feature>
<keyword evidence="5" id="KW-0521">NADP</keyword>
<dbReference type="Pfam" id="PF13966">
    <property type="entry name" value="zf-RVT"/>
    <property type="match status" value="1"/>
</dbReference>
<dbReference type="Gene3D" id="3.20.20.70">
    <property type="entry name" value="Aldolase class I"/>
    <property type="match status" value="1"/>
</dbReference>
<dbReference type="InterPro" id="IPR001155">
    <property type="entry name" value="OxRdtase_FMN_N"/>
</dbReference>
<dbReference type="CDD" id="cd02933">
    <property type="entry name" value="OYE_like_FMN"/>
    <property type="match status" value="1"/>
</dbReference>
<dbReference type="PANTHER" id="PTHR22893">
    <property type="entry name" value="NADH OXIDOREDUCTASE-RELATED"/>
    <property type="match status" value="1"/>
</dbReference>
<dbReference type="InterPro" id="IPR045247">
    <property type="entry name" value="Oye-like"/>
</dbReference>
<evidence type="ECO:0000256" key="2">
    <source>
        <dbReference type="ARBA" id="ARBA00005979"/>
    </source>
</evidence>
<evidence type="ECO:0000313" key="10">
    <source>
        <dbReference type="Proteomes" id="UP001151760"/>
    </source>
</evidence>
<comment type="similarity">
    <text evidence="2">Belongs to the NADH:flavin oxidoreductase/NADH oxidase family.</text>
</comment>
<reference evidence="9" key="1">
    <citation type="journal article" date="2022" name="Int. J. Mol. Sci.">
        <title>Draft Genome of Tanacetum Coccineum: Genomic Comparison of Closely Related Tanacetum-Family Plants.</title>
        <authorList>
            <person name="Yamashiro T."/>
            <person name="Shiraishi A."/>
            <person name="Nakayama K."/>
            <person name="Satake H."/>
        </authorList>
    </citation>
    <scope>NUCLEOTIDE SEQUENCE</scope>
</reference>
<keyword evidence="10" id="KW-1185">Reference proteome</keyword>
<evidence type="ECO:0000259" key="7">
    <source>
        <dbReference type="Pfam" id="PF00724"/>
    </source>
</evidence>
<feature type="domain" description="NADH:flavin oxidoreductase/NADH oxidase N-terminal" evidence="7">
    <location>
        <begin position="265"/>
        <end position="367"/>
    </location>
</feature>
<dbReference type="Proteomes" id="UP001151760">
    <property type="component" value="Unassembled WGS sequence"/>
</dbReference>
<feature type="region of interest" description="Disordered" evidence="6">
    <location>
        <begin position="361"/>
        <end position="397"/>
    </location>
</feature>
<keyword evidence="3" id="KW-0285">Flavoprotein</keyword>